<accession>A0A556U313</accession>
<dbReference type="OrthoDB" id="434723at2759"/>
<protein>
    <submittedName>
        <fullName evidence="1">Uncharacterized protein</fullName>
    </submittedName>
</protein>
<reference evidence="1 2" key="1">
    <citation type="journal article" date="2019" name="Genome Biol. Evol.">
        <title>Whole-Genome Sequencing of the Giant Devil Catfish, Bagarius yarrelli.</title>
        <authorList>
            <person name="Jiang W."/>
            <person name="Lv Y."/>
            <person name="Cheng L."/>
            <person name="Yang K."/>
            <person name="Chao B."/>
            <person name="Wang X."/>
            <person name="Li Y."/>
            <person name="Pan X."/>
            <person name="You X."/>
            <person name="Zhang Y."/>
            <person name="Yang J."/>
            <person name="Li J."/>
            <person name="Zhang X."/>
            <person name="Liu S."/>
            <person name="Sun C."/>
            <person name="Yang J."/>
            <person name="Shi Q."/>
        </authorList>
    </citation>
    <scope>NUCLEOTIDE SEQUENCE [LARGE SCALE GENOMIC DNA]</scope>
    <source>
        <strain evidence="1">JWS20170419001</strain>
        <tissue evidence="1">Muscle</tissue>
    </source>
</reference>
<dbReference type="Proteomes" id="UP000319801">
    <property type="component" value="Unassembled WGS sequence"/>
</dbReference>
<evidence type="ECO:0000313" key="1">
    <source>
        <dbReference type="EMBL" id="TSM20266.1"/>
    </source>
</evidence>
<dbReference type="EMBL" id="VCAZ01000042">
    <property type="protein sequence ID" value="TSM20266.1"/>
    <property type="molecule type" value="Genomic_DNA"/>
</dbReference>
<gene>
    <name evidence="1" type="ORF">Baya_7853</name>
</gene>
<name>A0A556U313_BAGYA</name>
<evidence type="ECO:0000313" key="2">
    <source>
        <dbReference type="Proteomes" id="UP000319801"/>
    </source>
</evidence>
<comment type="caution">
    <text evidence="1">The sequence shown here is derived from an EMBL/GenBank/DDBJ whole genome shotgun (WGS) entry which is preliminary data.</text>
</comment>
<proteinExistence type="predicted"/>
<organism evidence="1 2">
    <name type="scientific">Bagarius yarrelli</name>
    <name type="common">Goonch</name>
    <name type="synonym">Bagrus yarrelli</name>
    <dbReference type="NCBI Taxonomy" id="175774"/>
    <lineage>
        <taxon>Eukaryota</taxon>
        <taxon>Metazoa</taxon>
        <taxon>Chordata</taxon>
        <taxon>Craniata</taxon>
        <taxon>Vertebrata</taxon>
        <taxon>Euteleostomi</taxon>
        <taxon>Actinopterygii</taxon>
        <taxon>Neopterygii</taxon>
        <taxon>Teleostei</taxon>
        <taxon>Ostariophysi</taxon>
        <taxon>Siluriformes</taxon>
        <taxon>Sisoridae</taxon>
        <taxon>Sisorinae</taxon>
        <taxon>Bagarius</taxon>
    </lineage>
</organism>
<dbReference type="AlphaFoldDB" id="A0A556U313"/>
<sequence length="73" mass="8371">MLRTITGNTIVRRDESSADAAMTAKLQLAKQNAQDHPEDPSYQEKVQEIKQELIKTKESLSEIMQDFKYDSEV</sequence>
<keyword evidence="2" id="KW-1185">Reference proteome</keyword>